<accession>I7LXV0</accession>
<feature type="region of interest" description="Disordered" evidence="1">
    <location>
        <begin position="10"/>
        <end position="43"/>
    </location>
</feature>
<evidence type="ECO:0000256" key="1">
    <source>
        <dbReference type="SAM" id="MobiDB-lite"/>
    </source>
</evidence>
<dbReference type="GeneID" id="7830626"/>
<dbReference type="KEGG" id="tet:TTHERM_00327230"/>
<dbReference type="RefSeq" id="XP_001026486.1">
    <property type="nucleotide sequence ID" value="XM_001026486.1"/>
</dbReference>
<sequence length="413" mass="49216">MEQEFNLQFVDFQYTPQQFESSDTEESKQQQQSTDYNSDDYLENSSKQTQARDLVVQNKQPNWNYVYINPNLNDFNQTFSLFNGFTVTNEGAIRFNYILDQVSFGYWQQKVLQVAELHKLGIVDISYSRDKMYKNNQYSEALNFLKYVPNLDFQKVSAVLTQTEQVIKGLKAFLQSVVPEDMRDVKDLEYQLYLKHCFTYLEYFCQNNPNQMFYYAILRFNLHEGDSEIAHTGYSKSYLQLLGIESSSLSQIIMRNKRVDLIKDKVDISLIGLQGVLNMTANLKEEYYESQINTFDGFPIKLKFKRQHVNHGFEANKIPLIECQYGFVIVEIDVDMYDLQQLIEYRQRLIQNQLNYEDYLKKELSLLYEDVEYSVQSQIFIEKYYVQNIEQLKELKSQKLKDRYQYNYKMLTM</sequence>
<name>I7LXV0_TETTS</name>
<evidence type="ECO:0000313" key="3">
    <source>
        <dbReference type="Proteomes" id="UP000009168"/>
    </source>
</evidence>
<proteinExistence type="predicted"/>
<gene>
    <name evidence="2" type="ORF">TTHERM_00327230</name>
</gene>
<dbReference type="InParanoid" id="I7LXV0"/>
<organism evidence="2 3">
    <name type="scientific">Tetrahymena thermophila (strain SB210)</name>
    <dbReference type="NCBI Taxonomy" id="312017"/>
    <lineage>
        <taxon>Eukaryota</taxon>
        <taxon>Sar</taxon>
        <taxon>Alveolata</taxon>
        <taxon>Ciliophora</taxon>
        <taxon>Intramacronucleata</taxon>
        <taxon>Oligohymenophorea</taxon>
        <taxon>Hymenostomatida</taxon>
        <taxon>Tetrahymenina</taxon>
        <taxon>Tetrahymenidae</taxon>
        <taxon>Tetrahymena</taxon>
    </lineage>
</organism>
<evidence type="ECO:0000313" key="2">
    <source>
        <dbReference type="EMBL" id="EAS06241.1"/>
    </source>
</evidence>
<keyword evidence="3" id="KW-1185">Reference proteome</keyword>
<dbReference type="EMBL" id="GG662299">
    <property type="protein sequence ID" value="EAS06241.1"/>
    <property type="molecule type" value="Genomic_DNA"/>
</dbReference>
<dbReference type="HOGENOM" id="CLU_046948_0_0_1"/>
<reference evidence="3" key="1">
    <citation type="journal article" date="2006" name="PLoS Biol.">
        <title>Macronuclear genome sequence of the ciliate Tetrahymena thermophila, a model eukaryote.</title>
        <authorList>
            <person name="Eisen J.A."/>
            <person name="Coyne R.S."/>
            <person name="Wu M."/>
            <person name="Wu D."/>
            <person name="Thiagarajan M."/>
            <person name="Wortman J.R."/>
            <person name="Badger J.H."/>
            <person name="Ren Q."/>
            <person name="Amedeo P."/>
            <person name="Jones K.M."/>
            <person name="Tallon L.J."/>
            <person name="Delcher A.L."/>
            <person name="Salzberg S.L."/>
            <person name="Silva J.C."/>
            <person name="Haas B.J."/>
            <person name="Majoros W.H."/>
            <person name="Farzad M."/>
            <person name="Carlton J.M."/>
            <person name="Smith R.K. Jr."/>
            <person name="Garg J."/>
            <person name="Pearlman R.E."/>
            <person name="Karrer K.M."/>
            <person name="Sun L."/>
            <person name="Manning G."/>
            <person name="Elde N.C."/>
            <person name="Turkewitz A.P."/>
            <person name="Asai D.J."/>
            <person name="Wilkes D.E."/>
            <person name="Wang Y."/>
            <person name="Cai H."/>
            <person name="Collins K."/>
            <person name="Stewart B.A."/>
            <person name="Lee S.R."/>
            <person name="Wilamowska K."/>
            <person name="Weinberg Z."/>
            <person name="Ruzzo W.L."/>
            <person name="Wloga D."/>
            <person name="Gaertig J."/>
            <person name="Frankel J."/>
            <person name="Tsao C.-C."/>
            <person name="Gorovsky M.A."/>
            <person name="Keeling P.J."/>
            <person name="Waller R.F."/>
            <person name="Patron N.J."/>
            <person name="Cherry J.M."/>
            <person name="Stover N.A."/>
            <person name="Krieger C.J."/>
            <person name="del Toro C."/>
            <person name="Ryder H.F."/>
            <person name="Williamson S.C."/>
            <person name="Barbeau R.A."/>
            <person name="Hamilton E.P."/>
            <person name="Orias E."/>
        </authorList>
    </citation>
    <scope>NUCLEOTIDE SEQUENCE [LARGE SCALE GENOMIC DNA]</scope>
    <source>
        <strain evidence="3">SB210</strain>
    </source>
</reference>
<dbReference type="Proteomes" id="UP000009168">
    <property type="component" value="Unassembled WGS sequence"/>
</dbReference>
<protein>
    <submittedName>
        <fullName evidence="2">Uncharacterized protein</fullName>
    </submittedName>
</protein>
<dbReference type="AlphaFoldDB" id="I7LXV0"/>